<dbReference type="AlphaFoldDB" id="A0A2D2DMK9"/>
<reference evidence="1" key="1">
    <citation type="submission" date="2017-10" db="EMBL/GenBank/DDBJ databases">
        <title>Massilia psychrophilum sp. nov., a novel purple-pigmented bacterium isolated from Tianshan glacier, Xinjiang Municipality, China.</title>
        <authorList>
            <person name="Wang H."/>
        </authorList>
    </citation>
    <scope>NUCLEOTIDE SEQUENCE [LARGE SCALE GENOMIC DNA]</scope>
    <source>
        <strain evidence="1">B2</strain>
    </source>
</reference>
<evidence type="ECO:0000313" key="2">
    <source>
        <dbReference type="Proteomes" id="UP000229897"/>
    </source>
</evidence>
<name>A0A2D2DMK9_9BURK</name>
<gene>
    <name evidence="1" type="ORF">CR152_18050</name>
</gene>
<dbReference type="Proteomes" id="UP000229897">
    <property type="component" value="Chromosome"/>
</dbReference>
<accession>A0A2D2DMK9</accession>
<organism evidence="1 2">
    <name type="scientific">Massilia violaceinigra</name>
    <dbReference type="NCBI Taxonomy" id="2045208"/>
    <lineage>
        <taxon>Bacteria</taxon>
        <taxon>Pseudomonadati</taxon>
        <taxon>Pseudomonadota</taxon>
        <taxon>Betaproteobacteria</taxon>
        <taxon>Burkholderiales</taxon>
        <taxon>Oxalobacteraceae</taxon>
        <taxon>Telluria group</taxon>
        <taxon>Massilia</taxon>
    </lineage>
</organism>
<proteinExistence type="predicted"/>
<protein>
    <submittedName>
        <fullName evidence="1">Uncharacterized protein</fullName>
    </submittedName>
</protein>
<keyword evidence="2" id="KW-1185">Reference proteome</keyword>
<dbReference type="RefSeq" id="WP_099876747.1">
    <property type="nucleotide sequence ID" value="NZ_CP024608.1"/>
</dbReference>
<evidence type="ECO:0000313" key="1">
    <source>
        <dbReference type="EMBL" id="ATQ76227.1"/>
    </source>
</evidence>
<dbReference type="KEGG" id="mass:CR152_18050"/>
<dbReference type="EMBL" id="CP024608">
    <property type="protein sequence ID" value="ATQ76227.1"/>
    <property type="molecule type" value="Genomic_DNA"/>
</dbReference>
<sequence>MLLAFENDIDGGNGRVTIIDLRGRRPSLTTLADGLAEPVSGVVRDGQVIVVESQFGILSGKRGGQVTGPFALRSIALSETPAEAAVTESAP</sequence>